<comment type="caution">
    <text evidence="4">The sequence shown here is derived from an EMBL/GenBank/DDBJ whole genome shotgun (WGS) entry which is preliminary data.</text>
</comment>
<proteinExistence type="predicted"/>
<dbReference type="Gene3D" id="3.20.20.370">
    <property type="entry name" value="Glycoside hydrolase/deacetylase"/>
    <property type="match status" value="1"/>
</dbReference>
<evidence type="ECO:0000313" key="5">
    <source>
        <dbReference type="Proteomes" id="UP000523087"/>
    </source>
</evidence>
<feature type="signal peptide" evidence="2">
    <location>
        <begin position="1"/>
        <end position="28"/>
    </location>
</feature>
<evidence type="ECO:0000313" key="4">
    <source>
        <dbReference type="EMBL" id="MBA2874590.1"/>
    </source>
</evidence>
<evidence type="ECO:0000256" key="1">
    <source>
        <dbReference type="ARBA" id="ARBA00022729"/>
    </source>
</evidence>
<dbReference type="PANTHER" id="PTHR34216:SF13">
    <property type="entry name" value="XYLANASE_CHITIN DEACETYLASE"/>
    <property type="match status" value="1"/>
</dbReference>
<dbReference type="Proteomes" id="UP000523087">
    <property type="component" value="Unassembled WGS sequence"/>
</dbReference>
<dbReference type="SUPFAM" id="SSF88713">
    <property type="entry name" value="Glycoside hydrolase/deacetylase"/>
    <property type="match status" value="1"/>
</dbReference>
<dbReference type="PROSITE" id="PS51677">
    <property type="entry name" value="NODB"/>
    <property type="match status" value="1"/>
</dbReference>
<keyword evidence="1 2" id="KW-0732">Signal</keyword>
<dbReference type="Pfam" id="PF01522">
    <property type="entry name" value="Polysacc_deac_1"/>
    <property type="match status" value="1"/>
</dbReference>
<accession>A0A7V9Z611</accession>
<protein>
    <submittedName>
        <fullName evidence="4">Peptidoglycan/xylan/chitin deacetylase (PgdA/CDA1 family)</fullName>
    </submittedName>
</protein>
<dbReference type="GO" id="GO:0005975">
    <property type="term" value="P:carbohydrate metabolic process"/>
    <property type="evidence" value="ECO:0007669"/>
    <property type="project" value="InterPro"/>
</dbReference>
<dbReference type="InterPro" id="IPR002509">
    <property type="entry name" value="NODB_dom"/>
</dbReference>
<evidence type="ECO:0000259" key="3">
    <source>
        <dbReference type="PROSITE" id="PS51677"/>
    </source>
</evidence>
<dbReference type="CDD" id="cd10966">
    <property type="entry name" value="CE4_yadE_5s"/>
    <property type="match status" value="1"/>
</dbReference>
<feature type="chain" id="PRO_5031271399" evidence="2">
    <location>
        <begin position="29"/>
        <end position="402"/>
    </location>
</feature>
<dbReference type="GO" id="GO:0016810">
    <property type="term" value="F:hydrolase activity, acting on carbon-nitrogen (but not peptide) bonds"/>
    <property type="evidence" value="ECO:0007669"/>
    <property type="project" value="InterPro"/>
</dbReference>
<name>A0A7V9Z611_9BACL</name>
<organism evidence="4 5">
    <name type="scientific">Thermaerobacillus caldiproteolyticus</name>
    <dbReference type="NCBI Taxonomy" id="247480"/>
    <lineage>
        <taxon>Bacteria</taxon>
        <taxon>Bacillati</taxon>
        <taxon>Bacillota</taxon>
        <taxon>Bacilli</taxon>
        <taxon>Bacillales</taxon>
        <taxon>Anoxybacillaceae</taxon>
        <taxon>Thermaerobacillus</taxon>
    </lineage>
</organism>
<dbReference type="RefSeq" id="WP_181555477.1">
    <property type="nucleotide sequence ID" value="NZ_JACDUT010000003.1"/>
</dbReference>
<dbReference type="InterPro" id="IPR051398">
    <property type="entry name" value="Polysacch_Deacetylase"/>
</dbReference>
<feature type="domain" description="NodB homology" evidence="3">
    <location>
        <begin position="231"/>
        <end position="402"/>
    </location>
</feature>
<dbReference type="EMBL" id="JACDUT010000003">
    <property type="protein sequence ID" value="MBA2874590.1"/>
    <property type="molecule type" value="Genomic_DNA"/>
</dbReference>
<dbReference type="InterPro" id="IPR011330">
    <property type="entry name" value="Glyco_hydro/deAcase_b/a-brl"/>
</dbReference>
<gene>
    <name evidence="4" type="ORF">HNR31_001360</name>
</gene>
<evidence type="ECO:0000256" key="2">
    <source>
        <dbReference type="SAM" id="SignalP"/>
    </source>
</evidence>
<dbReference type="PANTHER" id="PTHR34216">
    <property type="match status" value="1"/>
</dbReference>
<keyword evidence="5" id="KW-1185">Reference proteome</keyword>
<reference evidence="4 5" key="1">
    <citation type="submission" date="2020-07" db="EMBL/GenBank/DDBJ databases">
        <title>Genomic Encyclopedia of Type Strains, Phase IV (KMG-IV): sequencing the most valuable type-strain genomes for metagenomic binning, comparative biology and taxonomic classification.</title>
        <authorList>
            <person name="Goeker M."/>
        </authorList>
    </citation>
    <scope>NUCLEOTIDE SEQUENCE [LARGE SCALE GENOMIC DNA]</scope>
    <source>
        <strain evidence="4 5">DSM 15730</strain>
    </source>
</reference>
<sequence>MKVKPYLTVAIAFCISVATLTASQFAFSASPKTIVATDDHAFFYRKVNGQLQPSGRLNQQQSFYATKVHPNWYVIRIGSNQYYIYKKHVKAVRASSSGINKSVKPIKTVYPQTNIWVYKKTDFNTPIGVIYKNTPLPIRQIEGPWYKVEFAGHLVYVNQKQVAGLATEVPIIVYHHILKEKENHKYKNQPTVVSYEEFVKQMRLLHDYGYHTITLHQLERFLKGKIDLPAKSMMIHFDDGLKTNYVYAYPILKKYGFHAAAFLITSRNSRPLKPFNPDDYQFLNWKEIEKMGDVFEFASHTHALHNRGKDGIGNLVKEPREVVKADLLLSRKLLHGTTYFTYPFGQYKKETIDILKETGFTMAFTTKIGTVKPGDDPYQLKRHGIDPHTTLQQFKQIIGVVE</sequence>
<dbReference type="AlphaFoldDB" id="A0A7V9Z611"/>